<accession>A0AC60QZQ9</accession>
<protein>
    <submittedName>
        <fullName evidence="1">Uncharacterized protein</fullName>
    </submittedName>
</protein>
<proteinExistence type="predicted"/>
<reference evidence="1 2" key="1">
    <citation type="journal article" date="2020" name="Cell">
        <title>Large-Scale Comparative Analyses of Tick Genomes Elucidate Their Genetic Diversity and Vector Capacities.</title>
        <authorList>
            <consortium name="Tick Genome and Microbiome Consortium (TIGMIC)"/>
            <person name="Jia N."/>
            <person name="Wang J."/>
            <person name="Shi W."/>
            <person name="Du L."/>
            <person name="Sun Y."/>
            <person name="Zhan W."/>
            <person name="Jiang J.F."/>
            <person name="Wang Q."/>
            <person name="Zhang B."/>
            <person name="Ji P."/>
            <person name="Bell-Sakyi L."/>
            <person name="Cui X.M."/>
            <person name="Yuan T.T."/>
            <person name="Jiang B.G."/>
            <person name="Yang W.F."/>
            <person name="Lam T.T."/>
            <person name="Chang Q.C."/>
            <person name="Ding S.J."/>
            <person name="Wang X.J."/>
            <person name="Zhu J.G."/>
            <person name="Ruan X.D."/>
            <person name="Zhao L."/>
            <person name="Wei J.T."/>
            <person name="Ye R.Z."/>
            <person name="Que T.C."/>
            <person name="Du C.H."/>
            <person name="Zhou Y.H."/>
            <person name="Cheng J.X."/>
            <person name="Dai P.F."/>
            <person name="Guo W.B."/>
            <person name="Han X.H."/>
            <person name="Huang E.J."/>
            <person name="Li L.F."/>
            <person name="Wei W."/>
            <person name="Gao Y.C."/>
            <person name="Liu J.Z."/>
            <person name="Shao H.Z."/>
            <person name="Wang X."/>
            <person name="Wang C.C."/>
            <person name="Yang T.C."/>
            <person name="Huo Q.B."/>
            <person name="Li W."/>
            <person name="Chen H.Y."/>
            <person name="Chen S.E."/>
            <person name="Zhou L.G."/>
            <person name="Ni X.B."/>
            <person name="Tian J.H."/>
            <person name="Sheng Y."/>
            <person name="Liu T."/>
            <person name="Pan Y.S."/>
            <person name="Xia L.Y."/>
            <person name="Li J."/>
            <person name="Zhao F."/>
            <person name="Cao W.C."/>
        </authorList>
    </citation>
    <scope>NUCLEOTIDE SEQUENCE [LARGE SCALE GENOMIC DNA]</scope>
    <source>
        <strain evidence="1">Iper-2018</strain>
    </source>
</reference>
<dbReference type="Proteomes" id="UP000805193">
    <property type="component" value="Unassembled WGS sequence"/>
</dbReference>
<comment type="caution">
    <text evidence="1">The sequence shown here is derived from an EMBL/GenBank/DDBJ whole genome shotgun (WGS) entry which is preliminary data.</text>
</comment>
<organism evidence="1 2">
    <name type="scientific">Ixodes persulcatus</name>
    <name type="common">Taiga tick</name>
    <dbReference type="NCBI Taxonomy" id="34615"/>
    <lineage>
        <taxon>Eukaryota</taxon>
        <taxon>Metazoa</taxon>
        <taxon>Ecdysozoa</taxon>
        <taxon>Arthropoda</taxon>
        <taxon>Chelicerata</taxon>
        <taxon>Arachnida</taxon>
        <taxon>Acari</taxon>
        <taxon>Parasitiformes</taxon>
        <taxon>Ixodida</taxon>
        <taxon>Ixodoidea</taxon>
        <taxon>Ixodidae</taxon>
        <taxon>Ixodinae</taxon>
        <taxon>Ixodes</taxon>
    </lineage>
</organism>
<evidence type="ECO:0000313" key="1">
    <source>
        <dbReference type="EMBL" id="KAG0445165.1"/>
    </source>
</evidence>
<name>A0AC60QZQ9_IXOPE</name>
<evidence type="ECO:0000313" key="2">
    <source>
        <dbReference type="Proteomes" id="UP000805193"/>
    </source>
</evidence>
<sequence>TVSGKQRGFSLPRTPPFLSSCRRERQPAKRSRAPALEPVEGLCGGAKSARLEDRGGGFDPTASSRGRGGKVSGRAKGGIDRAGPPADTGGPPALFPSREK</sequence>
<gene>
    <name evidence="1" type="ORF">HPB47_019056</name>
</gene>
<keyword evidence="2" id="KW-1185">Reference proteome</keyword>
<dbReference type="EMBL" id="JABSTQ010000843">
    <property type="protein sequence ID" value="KAG0445165.1"/>
    <property type="molecule type" value="Genomic_DNA"/>
</dbReference>
<feature type="non-terminal residue" evidence="1">
    <location>
        <position position="1"/>
    </location>
</feature>